<protein>
    <submittedName>
        <fullName evidence="3">Uncharacterized protein</fullName>
    </submittedName>
</protein>
<organism evidence="3 4">
    <name type="scientific">Nesterenkonia flava</name>
    <dbReference type="NCBI Taxonomy" id="469799"/>
    <lineage>
        <taxon>Bacteria</taxon>
        <taxon>Bacillati</taxon>
        <taxon>Actinomycetota</taxon>
        <taxon>Actinomycetes</taxon>
        <taxon>Micrococcales</taxon>
        <taxon>Micrococcaceae</taxon>
        <taxon>Nesterenkonia</taxon>
    </lineage>
</organism>
<dbReference type="Proteomes" id="UP001260872">
    <property type="component" value="Unassembled WGS sequence"/>
</dbReference>
<reference evidence="4" key="1">
    <citation type="submission" date="2023-07" db="EMBL/GenBank/DDBJ databases">
        <title>Description of three actinobacteria isolated from air of manufacturing shop in a pharmaceutical factory.</title>
        <authorList>
            <person name="Zhang D.-F."/>
        </authorList>
    </citation>
    <scope>NUCLEOTIDE SEQUENCE [LARGE SCALE GENOMIC DNA]</scope>
    <source>
        <strain evidence="4">CCTCC AB 207010</strain>
    </source>
</reference>
<evidence type="ECO:0000256" key="1">
    <source>
        <dbReference type="SAM" id="MobiDB-lite"/>
    </source>
</evidence>
<accession>A0ABU1FUZ0</accession>
<feature type="region of interest" description="Disordered" evidence="1">
    <location>
        <begin position="1"/>
        <end position="77"/>
    </location>
</feature>
<sequence>MTQGPPPPPPGPNQPPRDQSSPADPDAGQPGAPQQPPAPTGSQYGSPAGPGGLSGPADPGSGGHYPHQPQPAGSGKKRPSKVVVIAAAAGAAFVIFVLVATLALAGVFTDETRNTLTAREAQSVTVGERDLPFRTDSYGALSIQPSEYRSRAEEFFQVELLASLEDGFRNEDVDYNEACFDAVYDLQRNDDLAEMLREEAPVAASYLQAESGSETTLRVLLGSYEDSVSFEDYLSDVRSECGGDSFEFVNDDYEVEGEFDAFSHAGFTGIAVRGTSESSDFGEEDAFLAYAVRDHGNNVILVYYEGTDQEEFEEFLDAQDDALSAGF</sequence>
<name>A0ABU1FUZ0_9MICC</name>
<gene>
    <name evidence="3" type="ORF">RH857_10160</name>
</gene>
<feature type="transmembrane region" description="Helical" evidence="2">
    <location>
        <begin position="82"/>
        <end position="108"/>
    </location>
</feature>
<keyword evidence="2" id="KW-0472">Membrane</keyword>
<evidence type="ECO:0000256" key="2">
    <source>
        <dbReference type="SAM" id="Phobius"/>
    </source>
</evidence>
<evidence type="ECO:0000313" key="4">
    <source>
        <dbReference type="Proteomes" id="UP001260872"/>
    </source>
</evidence>
<feature type="compositionally biased region" description="Pro residues" evidence="1">
    <location>
        <begin position="1"/>
        <end position="15"/>
    </location>
</feature>
<evidence type="ECO:0000313" key="3">
    <source>
        <dbReference type="EMBL" id="MDR5712491.1"/>
    </source>
</evidence>
<keyword evidence="2" id="KW-1133">Transmembrane helix</keyword>
<dbReference type="EMBL" id="JAVKGT010000026">
    <property type="protein sequence ID" value="MDR5712491.1"/>
    <property type="molecule type" value="Genomic_DNA"/>
</dbReference>
<keyword evidence="4" id="KW-1185">Reference proteome</keyword>
<proteinExistence type="predicted"/>
<comment type="caution">
    <text evidence="3">The sequence shown here is derived from an EMBL/GenBank/DDBJ whole genome shotgun (WGS) entry which is preliminary data.</text>
</comment>
<feature type="compositionally biased region" description="Low complexity" evidence="1">
    <location>
        <begin position="22"/>
        <end position="32"/>
    </location>
</feature>
<keyword evidence="2" id="KW-0812">Transmembrane</keyword>
<dbReference type="RefSeq" id="WP_310537862.1">
    <property type="nucleotide sequence ID" value="NZ_BAAAOC010000084.1"/>
</dbReference>